<dbReference type="PANTHER" id="PTHR14650:SF1">
    <property type="entry name" value="2-OXOGLUTARATE AND IRON-DEPENDENT OXYGENASE DOMAIN-CONTAINING PROTEIN 3"/>
    <property type="match status" value="1"/>
</dbReference>
<reference evidence="7" key="4">
    <citation type="submission" date="2025-09" db="UniProtKB">
        <authorList>
            <consortium name="Ensembl"/>
        </authorList>
    </citation>
    <scope>IDENTIFICATION</scope>
</reference>
<dbReference type="SMART" id="SM00702">
    <property type="entry name" value="P4Hc"/>
    <property type="match status" value="1"/>
</dbReference>
<dbReference type="Ensembl" id="ENSCINT00000008198.3">
    <property type="protein sequence ID" value="ENSCINP00000008198.3"/>
    <property type="gene ID" value="ENSCING00000003987.3"/>
</dbReference>
<reference evidence="7" key="3">
    <citation type="submission" date="2025-08" db="UniProtKB">
        <authorList>
            <consortium name="Ensembl"/>
        </authorList>
    </citation>
    <scope>IDENTIFICATION</scope>
</reference>
<name>F6Z227_CIOIN</name>
<dbReference type="InterPro" id="IPR039210">
    <property type="entry name" value="OGFOD3"/>
</dbReference>
<dbReference type="InterPro" id="IPR005123">
    <property type="entry name" value="Oxoglu/Fe-dep_dioxygenase_dom"/>
</dbReference>
<feature type="domain" description="Fe2OG dioxygenase" evidence="6">
    <location>
        <begin position="121"/>
        <end position="228"/>
    </location>
</feature>
<accession>F6Z227</accession>
<evidence type="ECO:0000256" key="3">
    <source>
        <dbReference type="ARBA" id="ARBA00022964"/>
    </source>
</evidence>
<evidence type="ECO:0000259" key="6">
    <source>
        <dbReference type="PROSITE" id="PS51471"/>
    </source>
</evidence>
<protein>
    <recommendedName>
        <fullName evidence="6">Fe2OG dioxygenase domain-containing protein</fullName>
    </recommendedName>
</protein>
<dbReference type="Proteomes" id="UP000008144">
    <property type="component" value="Chromosome 1"/>
</dbReference>
<proteinExistence type="predicted"/>
<organism evidence="7 8">
    <name type="scientific">Ciona intestinalis</name>
    <name type="common">Transparent sea squirt</name>
    <name type="synonym">Ascidia intestinalis</name>
    <dbReference type="NCBI Taxonomy" id="7719"/>
    <lineage>
        <taxon>Eukaryota</taxon>
        <taxon>Metazoa</taxon>
        <taxon>Chordata</taxon>
        <taxon>Tunicata</taxon>
        <taxon>Ascidiacea</taxon>
        <taxon>Phlebobranchia</taxon>
        <taxon>Cionidae</taxon>
        <taxon>Ciona</taxon>
    </lineage>
</organism>
<evidence type="ECO:0000256" key="1">
    <source>
        <dbReference type="ARBA" id="ARBA00001961"/>
    </source>
</evidence>
<sequence length="245" mass="27607">NVTCSSDYKNYPIFDGCTPKTNCRRCVKDGLVSQEEIVSLMRLLQNGMKHGGSSGGASILDLHTGALSKGQQFINIYKSLESTELSETFPNSDMQVYRKVKNKILAAIANEFGLDPKKLHLTNPTFFSRMTTTPAKTQHDEYWHYHIDKIQYGSFDYTSLLYLADYGSDFKGGQFVFDKTTNNNEEVVIEPRNGRVSFFTSGSENPHHVQKVVEGVRYAVTISFTCDPSKAITDPLDWTVFRSLL</sequence>
<dbReference type="GO" id="GO:0016705">
    <property type="term" value="F:oxidoreductase activity, acting on paired donors, with incorporation or reduction of molecular oxygen"/>
    <property type="evidence" value="ECO:0007669"/>
    <property type="project" value="InterPro"/>
</dbReference>
<dbReference type="GO" id="GO:0031418">
    <property type="term" value="F:L-ascorbic acid binding"/>
    <property type="evidence" value="ECO:0007669"/>
    <property type="project" value="InterPro"/>
</dbReference>
<keyword evidence="2" id="KW-0479">Metal-binding</keyword>
<keyword evidence="5" id="KW-0408">Iron</keyword>
<dbReference type="AlphaFoldDB" id="F6Z227"/>
<evidence type="ECO:0000256" key="2">
    <source>
        <dbReference type="ARBA" id="ARBA00022723"/>
    </source>
</evidence>
<dbReference type="PANTHER" id="PTHR14650">
    <property type="entry name" value="PROLYL HYDROXYLASE-RELATED"/>
    <property type="match status" value="1"/>
</dbReference>
<dbReference type="Gene3D" id="2.60.120.620">
    <property type="entry name" value="q2cbj1_9rhob like domain"/>
    <property type="match status" value="1"/>
</dbReference>
<reference evidence="7" key="2">
    <citation type="journal article" date="2008" name="Genome Biol.">
        <title>Improved genome assembly and evidence-based global gene model set for the chordate Ciona intestinalis: new insight into intron and operon populations.</title>
        <authorList>
            <person name="Satou Y."/>
            <person name="Mineta K."/>
            <person name="Ogasawara M."/>
            <person name="Sasakura Y."/>
            <person name="Shoguchi E."/>
            <person name="Ueno K."/>
            <person name="Yamada L."/>
            <person name="Matsumoto J."/>
            <person name="Wasserscheid J."/>
            <person name="Dewar K."/>
            <person name="Wiley G.B."/>
            <person name="Macmil S.L."/>
            <person name="Roe B.A."/>
            <person name="Zeller R.W."/>
            <person name="Hastings K.E."/>
            <person name="Lemaire P."/>
            <person name="Lindquist E."/>
            <person name="Endo T."/>
            <person name="Hotta K."/>
            <person name="Inaba K."/>
        </authorList>
    </citation>
    <scope>NUCLEOTIDE SEQUENCE [LARGE SCALE GENOMIC DNA]</scope>
    <source>
        <strain evidence="7">wild type</strain>
    </source>
</reference>
<dbReference type="InterPro" id="IPR006620">
    <property type="entry name" value="Pro_4_hyd_alph"/>
</dbReference>
<dbReference type="OMA" id="YESFHYT"/>
<evidence type="ECO:0000313" key="8">
    <source>
        <dbReference type="Proteomes" id="UP000008144"/>
    </source>
</evidence>
<comment type="cofactor">
    <cofactor evidence="1">
        <name>L-ascorbate</name>
        <dbReference type="ChEBI" id="CHEBI:38290"/>
    </cofactor>
</comment>
<dbReference type="GO" id="GO:0051213">
    <property type="term" value="F:dioxygenase activity"/>
    <property type="evidence" value="ECO:0007669"/>
    <property type="project" value="UniProtKB-KW"/>
</dbReference>
<evidence type="ECO:0000313" key="7">
    <source>
        <dbReference type="Ensembl" id="ENSCINP00000008198.3"/>
    </source>
</evidence>
<dbReference type="PROSITE" id="PS51471">
    <property type="entry name" value="FE2OG_OXY"/>
    <property type="match status" value="1"/>
</dbReference>
<dbReference type="STRING" id="7719.ENSCINP00000008198"/>
<evidence type="ECO:0000256" key="5">
    <source>
        <dbReference type="ARBA" id="ARBA00023004"/>
    </source>
</evidence>
<keyword evidence="3" id="KW-0223">Dioxygenase</keyword>
<dbReference type="Pfam" id="PF13640">
    <property type="entry name" value="2OG-FeII_Oxy_3"/>
    <property type="match status" value="1"/>
</dbReference>
<keyword evidence="8" id="KW-1185">Reference proteome</keyword>
<dbReference type="FunCoup" id="F6Z227">
    <property type="interactions" value="12"/>
</dbReference>
<evidence type="ECO:0000256" key="4">
    <source>
        <dbReference type="ARBA" id="ARBA00023002"/>
    </source>
</evidence>
<dbReference type="InterPro" id="IPR044862">
    <property type="entry name" value="Pro_4_hyd_alph_FE2OG_OXY"/>
</dbReference>
<dbReference type="HOGENOM" id="CLU_042482_0_0_1"/>
<reference evidence="8" key="1">
    <citation type="journal article" date="2002" name="Science">
        <title>The draft genome of Ciona intestinalis: insights into chordate and vertebrate origins.</title>
        <authorList>
            <person name="Dehal P."/>
            <person name="Satou Y."/>
            <person name="Campbell R.K."/>
            <person name="Chapman J."/>
            <person name="Degnan B."/>
            <person name="De Tomaso A."/>
            <person name="Davidson B."/>
            <person name="Di Gregorio A."/>
            <person name="Gelpke M."/>
            <person name="Goodstein D.M."/>
            <person name="Harafuji N."/>
            <person name="Hastings K.E."/>
            <person name="Ho I."/>
            <person name="Hotta K."/>
            <person name="Huang W."/>
            <person name="Kawashima T."/>
            <person name="Lemaire P."/>
            <person name="Martinez D."/>
            <person name="Meinertzhagen I.A."/>
            <person name="Necula S."/>
            <person name="Nonaka M."/>
            <person name="Putnam N."/>
            <person name="Rash S."/>
            <person name="Saiga H."/>
            <person name="Satake M."/>
            <person name="Terry A."/>
            <person name="Yamada L."/>
            <person name="Wang H.G."/>
            <person name="Awazu S."/>
            <person name="Azumi K."/>
            <person name="Boore J."/>
            <person name="Branno M."/>
            <person name="Chin-Bow S."/>
            <person name="DeSantis R."/>
            <person name="Doyle S."/>
            <person name="Francino P."/>
            <person name="Keys D.N."/>
            <person name="Haga S."/>
            <person name="Hayashi H."/>
            <person name="Hino K."/>
            <person name="Imai K.S."/>
            <person name="Inaba K."/>
            <person name="Kano S."/>
            <person name="Kobayashi K."/>
            <person name="Kobayashi M."/>
            <person name="Lee B.I."/>
            <person name="Makabe K.W."/>
            <person name="Manohar C."/>
            <person name="Matassi G."/>
            <person name="Medina M."/>
            <person name="Mochizuki Y."/>
            <person name="Mount S."/>
            <person name="Morishita T."/>
            <person name="Miura S."/>
            <person name="Nakayama A."/>
            <person name="Nishizaka S."/>
            <person name="Nomoto H."/>
            <person name="Ohta F."/>
            <person name="Oishi K."/>
            <person name="Rigoutsos I."/>
            <person name="Sano M."/>
            <person name="Sasaki A."/>
            <person name="Sasakura Y."/>
            <person name="Shoguchi E."/>
            <person name="Shin-i T."/>
            <person name="Spagnuolo A."/>
            <person name="Stainier D."/>
            <person name="Suzuki M.M."/>
            <person name="Tassy O."/>
            <person name="Takatori N."/>
            <person name="Tokuoka M."/>
            <person name="Yagi K."/>
            <person name="Yoshizaki F."/>
            <person name="Wada S."/>
            <person name="Zhang C."/>
            <person name="Hyatt P.D."/>
            <person name="Larimer F."/>
            <person name="Detter C."/>
            <person name="Doggett N."/>
            <person name="Glavina T."/>
            <person name="Hawkins T."/>
            <person name="Richardson P."/>
            <person name="Lucas S."/>
            <person name="Kohara Y."/>
            <person name="Levine M."/>
            <person name="Satoh N."/>
            <person name="Rokhsar D.S."/>
        </authorList>
    </citation>
    <scope>NUCLEOTIDE SEQUENCE [LARGE SCALE GENOMIC DNA]</scope>
</reference>
<dbReference type="GO" id="GO:0005506">
    <property type="term" value="F:iron ion binding"/>
    <property type="evidence" value="ECO:0007669"/>
    <property type="project" value="InterPro"/>
</dbReference>
<dbReference type="GeneTree" id="ENSGT00390000005895"/>
<keyword evidence="4" id="KW-0560">Oxidoreductase</keyword>
<dbReference type="InParanoid" id="F6Z227"/>
<dbReference type="EMBL" id="EAAA01000023">
    <property type="status" value="NOT_ANNOTATED_CDS"/>
    <property type="molecule type" value="Genomic_DNA"/>
</dbReference>